<organism evidence="23 24">
    <name type="scientific">Equus caballus</name>
    <name type="common">Horse</name>
    <dbReference type="NCBI Taxonomy" id="9796"/>
    <lineage>
        <taxon>Eukaryota</taxon>
        <taxon>Metazoa</taxon>
        <taxon>Chordata</taxon>
        <taxon>Craniata</taxon>
        <taxon>Vertebrata</taxon>
        <taxon>Euteleostomi</taxon>
        <taxon>Mammalia</taxon>
        <taxon>Eutheria</taxon>
        <taxon>Laurasiatheria</taxon>
        <taxon>Perissodactyla</taxon>
        <taxon>Equidae</taxon>
        <taxon>Equus</taxon>
    </lineage>
</organism>
<feature type="compositionally biased region" description="Polar residues" evidence="21">
    <location>
        <begin position="252"/>
        <end position="286"/>
    </location>
</feature>
<dbReference type="ExpressionAtlas" id="F6V2Z7">
    <property type="expression patterns" value="baseline"/>
</dbReference>
<dbReference type="GO" id="GO:0005925">
    <property type="term" value="C:focal adhesion"/>
    <property type="evidence" value="ECO:0007669"/>
    <property type="project" value="UniProtKB-SubCell"/>
</dbReference>
<keyword evidence="15" id="KW-0206">Cytoskeleton</keyword>
<evidence type="ECO:0000259" key="22">
    <source>
        <dbReference type="PROSITE" id="PS50835"/>
    </source>
</evidence>
<dbReference type="VGNC" id="VGNC:21142">
    <property type="gene designation" value="PALLD"/>
</dbReference>
<keyword evidence="17" id="KW-0393">Immunoglobulin domain</keyword>
<evidence type="ECO:0000313" key="23">
    <source>
        <dbReference type="Ensembl" id="ENSECAP00000020670.4"/>
    </source>
</evidence>
<keyword evidence="24" id="KW-1185">Reference proteome</keyword>
<evidence type="ECO:0000256" key="7">
    <source>
        <dbReference type="ARBA" id="ARBA00004510"/>
    </source>
</evidence>
<dbReference type="FunFam" id="2.60.40.10:FF:000761">
    <property type="entry name" value="palladin isoform X2"/>
    <property type="match status" value="1"/>
</dbReference>
<feature type="domain" description="Ig-like" evidence="22">
    <location>
        <begin position="855"/>
        <end position="939"/>
    </location>
</feature>
<feature type="region of interest" description="Disordered" evidence="21">
    <location>
        <begin position="950"/>
        <end position="979"/>
    </location>
</feature>
<comment type="similarity">
    <text evidence="18">Belongs to the myotilin/palladin family.</text>
</comment>
<evidence type="ECO:0000256" key="21">
    <source>
        <dbReference type="SAM" id="MobiDB-lite"/>
    </source>
</evidence>
<dbReference type="InterPro" id="IPR033017">
    <property type="entry name" value="Palladin_C"/>
</dbReference>
<dbReference type="InterPro" id="IPR013783">
    <property type="entry name" value="Ig-like_fold"/>
</dbReference>
<evidence type="ECO:0000256" key="9">
    <source>
        <dbReference type="ARBA" id="ARBA00022490"/>
    </source>
</evidence>
<feature type="region of interest" description="Disordered" evidence="21">
    <location>
        <begin position="244"/>
        <end position="294"/>
    </location>
</feature>
<evidence type="ECO:0000256" key="19">
    <source>
        <dbReference type="ARBA" id="ARBA00065150"/>
    </source>
</evidence>
<dbReference type="GeneTree" id="ENSGT00940000153441"/>
<evidence type="ECO:0000256" key="8">
    <source>
        <dbReference type="ARBA" id="ARBA00004624"/>
    </source>
</evidence>
<evidence type="ECO:0007829" key="26">
    <source>
        <dbReference type="PeptideAtlas" id="F6V2Z7"/>
    </source>
</evidence>
<dbReference type="CDD" id="cd20972">
    <property type="entry name" value="IgI_2_Titin_Z1z2-like"/>
    <property type="match status" value="1"/>
</dbReference>
<dbReference type="GO" id="GO:0001725">
    <property type="term" value="C:stress fiber"/>
    <property type="evidence" value="ECO:0007669"/>
    <property type="project" value="UniProtKB-ARBA"/>
</dbReference>
<accession>F6V2Z7</accession>
<evidence type="ECO:0000256" key="17">
    <source>
        <dbReference type="ARBA" id="ARBA00023319"/>
    </source>
</evidence>
<evidence type="ECO:0000256" key="14">
    <source>
        <dbReference type="ARBA" id="ARBA00023203"/>
    </source>
</evidence>
<dbReference type="InterPro" id="IPR003598">
    <property type="entry name" value="Ig_sub2"/>
</dbReference>
<dbReference type="AlphaFoldDB" id="F6V2Z7"/>
<evidence type="ECO:0000256" key="1">
    <source>
        <dbReference type="ARBA" id="ARBA00004188"/>
    </source>
</evidence>
<dbReference type="Pfam" id="PF07679">
    <property type="entry name" value="I-set"/>
    <property type="match status" value="5"/>
</dbReference>
<dbReference type="FunFam" id="2.60.40.10:FF:001108">
    <property type="entry name" value="palladin isoform X2"/>
    <property type="match status" value="1"/>
</dbReference>
<dbReference type="InterPro" id="IPR013098">
    <property type="entry name" value="Ig_I-set"/>
</dbReference>
<sequence>MNRQGQPLLPGKRNCSSEIHHLFGVFKPRIEKNIRSKLASSASGLPVESRQRVYEDCSNMSETSSHDSFYDSLSDMQEESKNTDFFPGLSAFLSQEEINKSLDLARRSIANSETEDFDSEKEISQIFNTSPRSLCEKPSHKETKLGKPTSSGRPHDNRPPPVQPLPEEQTEPISSPVSKRKPAMSPLLASPSYIRSLRKAEKRGTKTPNTSVKPKPAYQGKAGPQSQLCDKAANLIEELTSIFREAAKPKNRSPNGESSSPDSGYLSPKNQPSALMSASASQSPTEDQQELEAEAKLPKARHCYQTDQKVAMPCSTISPPQPQNALRFPSAPRFIQKLRSQEVAEGSRVYLECRVTGNPTPRVRWFCEGKELYNTPDIQIHCEGGDLHTLIIAEAFEDDTGRYTCLATNPSGSDTTSAEVFIEGASSTDSDSESLAFKSKPGAMPQAQKKTTSVSLTIGASSPKTGVTTAVIQPLSIPVQQVHSPTSYLCRPDGTPSAYFPPVFTKELQNIAASEGQVVVLECRVRGAPPLQVKWFRQGSEIQDSPDFRILQKKPRSTAEPEEICTLVIAETFPEDAGIFTCSARNDYGSVTSTAQLIVTSANTENCSYDSMGESNNDHFQHFPPPPPILETSSFELASKKPSEIQHVNSPELGLSMAALQMQFSSTERETNGVHPSHGVNGLINGKANSSKSLPTPAVLLSPTKEPPPLLAKPKLGFPKKSNRTARIASDEEIQGTKDAVIQDLERKLRFKEDLLNNGQPRLTYEERMARRLLGAESATVFNIQEPEEEAANQEIESPHASVGGPLDGQKEYKVSSCEQRLISEIEYRLERSPVDESGDEVQYGDVPVENGMAPFFEMKLKHYKIFEGMPVTFTCRVTGNPKPKIYWFKDGKQISPKNDHYTIQRDLDGTCSLHTTASTLDDDGNYTIMAANPQGRISCTGRLMVQAVNQRGRSPRSPSGHPHVRRPRSRSRDSGDENEPIQERFFRPHFLQAPGDLTVQEGKLCRMDCKVSGLPTPDLSWQLDGKPIRPDSAHKMLVRENGVHSLIIEPVTSRDAGIYTCIATNRAGQNSFSLELVVAAKEAHKPPVFIEKLQNTGVADGYPVRLECRVSGVPPPQIFWKKENESLTHSTDRVSMHQDNYGYICLLIQGATKEDAGWYTVSAKNEAGIVSCTARLDVYISQH</sequence>
<keyword evidence="9" id="KW-0963">Cytoplasm</keyword>
<evidence type="ECO:0000256" key="13">
    <source>
        <dbReference type="ARBA" id="ARBA00023157"/>
    </source>
</evidence>
<dbReference type="GO" id="GO:0016477">
    <property type="term" value="P:cell migration"/>
    <property type="evidence" value="ECO:0007669"/>
    <property type="project" value="InterPro"/>
</dbReference>
<gene>
    <name evidence="23 25" type="primary">PALLD</name>
</gene>
<feature type="domain" description="Ig-like" evidence="22">
    <location>
        <begin position="1087"/>
        <end position="1178"/>
    </location>
</feature>
<dbReference type="FunFam" id="2.60.40.10:FF:000399">
    <property type="entry name" value="myopalladin isoform X1"/>
    <property type="match status" value="1"/>
</dbReference>
<protein>
    <recommendedName>
        <fullName evidence="20">Palladin</fullName>
    </recommendedName>
</protein>
<dbReference type="GO" id="GO:0001726">
    <property type="term" value="C:ruffle"/>
    <property type="evidence" value="ECO:0007669"/>
    <property type="project" value="UniProtKB-SubCell"/>
</dbReference>
<comment type="subunit">
    <text evidence="19">Interacts with EPS8. Interacts with LASP1. Interacts with VASP. Interacts with ACTN. Interacts with SORBS2. Interacts with PFN1. Interacts with LPP. Interacts with SPIN90. Interacts with SRC. Interacts with EZR. Interacts with RAI14.</text>
</comment>
<dbReference type="Ensembl" id="ENSECAT00000024857.4">
    <property type="protein sequence ID" value="ENSECAP00000020670.4"/>
    <property type="gene ID" value="ENSECAG00000023122.4"/>
</dbReference>
<reference evidence="23 24" key="1">
    <citation type="journal article" date="2009" name="Science">
        <title>Genome sequence, comparative analysis, and population genetics of the domestic horse.</title>
        <authorList>
            <consortium name="Broad Institute Genome Sequencing Platform"/>
            <consortium name="Broad Institute Whole Genome Assembly Team"/>
            <person name="Wade C.M."/>
            <person name="Giulotto E."/>
            <person name="Sigurdsson S."/>
            <person name="Zoli M."/>
            <person name="Gnerre S."/>
            <person name="Imsland F."/>
            <person name="Lear T.L."/>
            <person name="Adelson D.L."/>
            <person name="Bailey E."/>
            <person name="Bellone R.R."/>
            <person name="Bloecker H."/>
            <person name="Distl O."/>
            <person name="Edgar R.C."/>
            <person name="Garber M."/>
            <person name="Leeb T."/>
            <person name="Mauceli E."/>
            <person name="MacLeod J.N."/>
            <person name="Penedo M.C.T."/>
            <person name="Raison J.M."/>
            <person name="Sharpe T."/>
            <person name="Vogel J."/>
            <person name="Andersson L."/>
            <person name="Antczak D.F."/>
            <person name="Biagi T."/>
            <person name="Binns M.M."/>
            <person name="Chowdhary B.P."/>
            <person name="Coleman S.J."/>
            <person name="Della Valle G."/>
            <person name="Fryc S."/>
            <person name="Guerin G."/>
            <person name="Hasegawa T."/>
            <person name="Hill E.W."/>
            <person name="Jurka J."/>
            <person name="Kiialainen A."/>
            <person name="Lindgren G."/>
            <person name="Liu J."/>
            <person name="Magnani E."/>
            <person name="Mickelson J.R."/>
            <person name="Murray J."/>
            <person name="Nergadze S.G."/>
            <person name="Onofrio R."/>
            <person name="Pedroni S."/>
            <person name="Piras M.F."/>
            <person name="Raudsepp T."/>
            <person name="Rocchi M."/>
            <person name="Roeed K.H."/>
            <person name="Ryder O.A."/>
            <person name="Searle S."/>
            <person name="Skow L."/>
            <person name="Swinburne J.E."/>
            <person name="Syvaenen A.C."/>
            <person name="Tozaki T."/>
            <person name="Valberg S.J."/>
            <person name="Vaudin M."/>
            <person name="White J.R."/>
            <person name="Zody M.C."/>
            <person name="Lander E.S."/>
            <person name="Lindblad-Toh K."/>
        </authorList>
    </citation>
    <scope>NUCLEOTIDE SEQUENCE [LARGE SCALE GENOMIC DNA]</scope>
    <source>
        <strain evidence="23 24">Thoroughbred</strain>
    </source>
</reference>
<dbReference type="PANTHER" id="PTHR47633:SF10">
    <property type="entry name" value="PALLADIN, CYTOSKELETAL ASSOCIATED PROTEIN"/>
    <property type="match status" value="1"/>
</dbReference>
<keyword evidence="12" id="KW-0965">Cell junction</keyword>
<evidence type="ECO:0000313" key="25">
    <source>
        <dbReference type="VGNC" id="VGNC:21142"/>
    </source>
</evidence>
<dbReference type="InterPro" id="IPR003599">
    <property type="entry name" value="Ig_sub"/>
</dbReference>
<evidence type="ECO:0000256" key="2">
    <source>
        <dbReference type="ARBA" id="ARBA00004216"/>
    </source>
</evidence>
<keyword evidence="13" id="KW-1015">Disulfide bond</keyword>
<evidence type="ECO:0000256" key="5">
    <source>
        <dbReference type="ARBA" id="ARBA00004466"/>
    </source>
</evidence>
<dbReference type="SMART" id="SM00409">
    <property type="entry name" value="IG"/>
    <property type="match status" value="5"/>
</dbReference>
<dbReference type="Bgee" id="ENSECAG00000023122">
    <property type="expression patterns" value="Expressed in chorionic villus and 23 other cell types or tissues"/>
</dbReference>
<reference evidence="23" key="3">
    <citation type="submission" date="2025-09" db="UniProtKB">
        <authorList>
            <consortium name="Ensembl"/>
        </authorList>
    </citation>
    <scope>IDENTIFICATION</scope>
    <source>
        <strain evidence="23">Thoroughbred</strain>
    </source>
</reference>
<evidence type="ECO:0000256" key="4">
    <source>
        <dbReference type="ARBA" id="ARBA00004246"/>
    </source>
</evidence>
<proteinExistence type="evidence at protein level"/>
<evidence type="ECO:0000256" key="16">
    <source>
        <dbReference type="ARBA" id="ARBA00023273"/>
    </source>
</evidence>
<dbReference type="CDD" id="cd20990">
    <property type="entry name" value="IgI_2_Palladin_C"/>
    <property type="match status" value="1"/>
</dbReference>
<evidence type="ECO:0000256" key="3">
    <source>
        <dbReference type="ARBA" id="ARBA00004245"/>
    </source>
</evidence>
<dbReference type="GO" id="GO:0030036">
    <property type="term" value="P:actin cytoskeleton organization"/>
    <property type="evidence" value="ECO:0007669"/>
    <property type="project" value="InterPro"/>
</dbReference>
<dbReference type="InterPro" id="IPR036179">
    <property type="entry name" value="Ig-like_dom_sf"/>
</dbReference>
<feature type="region of interest" description="Disordered" evidence="21">
    <location>
        <begin position="128"/>
        <end position="229"/>
    </location>
</feature>
<dbReference type="SUPFAM" id="SSF48726">
    <property type="entry name" value="Immunoglobulin"/>
    <property type="match status" value="5"/>
</dbReference>
<dbReference type="Proteomes" id="UP000002281">
    <property type="component" value="Chromosome 2"/>
</dbReference>
<feature type="domain" description="Ig-like" evidence="22">
    <location>
        <begin position="501"/>
        <end position="600"/>
    </location>
</feature>
<dbReference type="GO" id="GO:0030027">
    <property type="term" value="C:lamellipodium"/>
    <property type="evidence" value="ECO:0007669"/>
    <property type="project" value="UniProtKB-SubCell"/>
</dbReference>
<dbReference type="FunFam" id="2.60.40.10:FF:000256">
    <property type="entry name" value="myopalladin isoform X1"/>
    <property type="match status" value="1"/>
</dbReference>
<dbReference type="GO" id="GO:0030018">
    <property type="term" value="C:Z disc"/>
    <property type="evidence" value="ECO:0007669"/>
    <property type="project" value="UniProtKB-SubCell"/>
</dbReference>
<keyword evidence="26" id="KW-1267">Proteomics identification</keyword>
<dbReference type="PANTHER" id="PTHR47633">
    <property type="entry name" value="IMMUNOGLOBULIN"/>
    <property type="match status" value="1"/>
</dbReference>
<feature type="domain" description="Ig-like" evidence="22">
    <location>
        <begin position="989"/>
        <end position="1080"/>
    </location>
</feature>
<evidence type="ECO:0000256" key="15">
    <source>
        <dbReference type="ARBA" id="ARBA00023212"/>
    </source>
</evidence>
<evidence type="ECO:0000256" key="20">
    <source>
        <dbReference type="ARBA" id="ARBA00072991"/>
    </source>
</evidence>
<evidence type="ECO:0000256" key="11">
    <source>
        <dbReference type="ARBA" id="ARBA00022737"/>
    </source>
</evidence>
<feature type="region of interest" description="Disordered" evidence="21">
    <location>
        <begin position="702"/>
        <end position="732"/>
    </location>
</feature>
<keyword evidence="16" id="KW-0966">Cell projection</keyword>
<dbReference type="FunFam" id="2.60.40.10:FF:001560">
    <property type="entry name" value="palladin isoform X1"/>
    <property type="match status" value="1"/>
</dbReference>
<evidence type="ECO:0000256" key="12">
    <source>
        <dbReference type="ARBA" id="ARBA00022949"/>
    </source>
</evidence>
<feature type="compositionally biased region" description="Basic and acidic residues" evidence="21">
    <location>
        <begin position="134"/>
        <end position="145"/>
    </location>
</feature>
<dbReference type="GO" id="GO:0030426">
    <property type="term" value="C:growth cone"/>
    <property type="evidence" value="ECO:0007669"/>
    <property type="project" value="UniProtKB-SubCell"/>
</dbReference>
<evidence type="ECO:0000256" key="6">
    <source>
        <dbReference type="ARBA" id="ARBA00004489"/>
    </source>
</evidence>
<feature type="domain" description="Ig-like" evidence="22">
    <location>
        <begin position="332"/>
        <end position="421"/>
    </location>
</feature>
<reference evidence="23" key="2">
    <citation type="submission" date="2025-08" db="UniProtKB">
        <authorList>
            <consortium name="Ensembl"/>
        </authorList>
    </citation>
    <scope>IDENTIFICATION</scope>
    <source>
        <strain evidence="23">Thoroughbred</strain>
    </source>
</reference>
<feature type="compositionally biased region" description="Low complexity" evidence="21">
    <location>
        <begin position="952"/>
        <end position="962"/>
    </location>
</feature>
<dbReference type="SMART" id="SM00408">
    <property type="entry name" value="IGc2"/>
    <property type="match status" value="5"/>
</dbReference>
<feature type="region of interest" description="Disordered" evidence="21">
    <location>
        <begin position="789"/>
        <end position="809"/>
    </location>
</feature>
<dbReference type="PROSITE" id="PS50835">
    <property type="entry name" value="IG_LIKE"/>
    <property type="match status" value="5"/>
</dbReference>
<keyword evidence="10" id="KW-0597">Phosphoprotein</keyword>
<name>F6V2Z7_HORSE</name>
<dbReference type="GO" id="GO:0002102">
    <property type="term" value="C:podosome"/>
    <property type="evidence" value="ECO:0007669"/>
    <property type="project" value="UniProtKB-SubCell"/>
</dbReference>
<dbReference type="GO" id="GO:0003779">
    <property type="term" value="F:actin binding"/>
    <property type="evidence" value="ECO:0007669"/>
    <property type="project" value="UniProtKB-KW"/>
</dbReference>
<comment type="subcellular location">
    <subcellularLocation>
        <location evidence="4">Cell junction</location>
        <location evidence="4">Focal adhesion</location>
    </subcellularLocation>
    <subcellularLocation>
        <location evidence="6">Cell projection</location>
        <location evidence="6">Axon</location>
    </subcellularLocation>
    <subcellularLocation>
        <location evidence="8">Cell projection</location>
        <location evidence="8">Growth cone</location>
    </subcellularLocation>
    <subcellularLocation>
        <location evidence="7">Cell projection</location>
        <location evidence="7">Lamellipodium</location>
    </subcellularLocation>
    <subcellularLocation>
        <location evidence="1">Cell projection</location>
        <location evidence="1">Podosome</location>
    </subcellularLocation>
    <subcellularLocation>
        <location evidence="5">Cell projection</location>
        <location evidence="5">Ruffle</location>
    </subcellularLocation>
    <subcellularLocation>
        <location evidence="3">Cytoplasm</location>
        <location evidence="3">Cytoskeleton</location>
    </subcellularLocation>
    <subcellularLocation>
        <location evidence="2">Cytoplasm</location>
        <location evidence="2">Myofibril</location>
        <location evidence="2">Sarcomere</location>
        <location evidence="2">Z line</location>
    </subcellularLocation>
</comment>
<dbReference type="CDD" id="cd05893">
    <property type="entry name" value="IgI_1_Palladin_C"/>
    <property type="match status" value="1"/>
</dbReference>
<keyword evidence="11" id="KW-0677">Repeat</keyword>
<dbReference type="InterPro" id="IPR007110">
    <property type="entry name" value="Ig-like_dom"/>
</dbReference>
<dbReference type="CDD" id="cd05892">
    <property type="entry name" value="IgI_Myotilin_C"/>
    <property type="match status" value="1"/>
</dbReference>
<evidence type="ECO:0000256" key="10">
    <source>
        <dbReference type="ARBA" id="ARBA00022553"/>
    </source>
</evidence>
<keyword evidence="14" id="KW-0009">Actin-binding</keyword>
<evidence type="ECO:0000313" key="24">
    <source>
        <dbReference type="Proteomes" id="UP000002281"/>
    </source>
</evidence>
<dbReference type="Gene3D" id="2.60.40.10">
    <property type="entry name" value="Immunoglobulins"/>
    <property type="match status" value="5"/>
</dbReference>
<evidence type="ECO:0000256" key="18">
    <source>
        <dbReference type="ARBA" id="ARBA00061540"/>
    </source>
</evidence>